<dbReference type="EC" id="3.1.3.27" evidence="1"/>
<reference evidence="1" key="1">
    <citation type="submission" date="2014-02" db="EMBL/GenBank/DDBJ databases">
        <authorList>
            <person name="Genoscope - CEA"/>
        </authorList>
    </citation>
    <scope>NUCLEOTIDE SEQUENCE</scope>
    <source>
        <strain evidence="1">LS3</strain>
    </source>
</reference>
<name>A0A060T2V9_BLAAD</name>
<organism evidence="1">
    <name type="scientific">Blastobotrys adeninivorans</name>
    <name type="common">Yeast</name>
    <name type="synonym">Arxula adeninivorans</name>
    <dbReference type="NCBI Taxonomy" id="409370"/>
    <lineage>
        <taxon>Eukaryota</taxon>
        <taxon>Fungi</taxon>
        <taxon>Dikarya</taxon>
        <taxon>Ascomycota</taxon>
        <taxon>Saccharomycotina</taxon>
        <taxon>Dipodascomycetes</taxon>
        <taxon>Dipodascales</taxon>
        <taxon>Trichomonascaceae</taxon>
        <taxon>Blastobotrys</taxon>
    </lineage>
</organism>
<sequence length="189" mass="20773">MNLSGTVNALRLLYAPRQFIPGVSVATFAQLPVPIPPRKDGGEIKVVVLDKDNCFAVPHENRVFPDYMQKWEELKKHYPGDRLVIVSNTAGSSDDGDGKLAATLEANTGVKVLPHTQKKPGCHQEIESFFKTRGLITDANQIAVVGDRLMTDVLMANLMGAQSVWISKGVVPSKNVLVKFERCLYNALK</sequence>
<dbReference type="SUPFAM" id="SSF56784">
    <property type="entry name" value="HAD-like"/>
    <property type="match status" value="1"/>
</dbReference>
<dbReference type="InterPro" id="IPR010021">
    <property type="entry name" value="PGPP1/Gep4"/>
</dbReference>
<evidence type="ECO:0000313" key="1">
    <source>
        <dbReference type="EMBL" id="CDP35288.1"/>
    </source>
</evidence>
<gene>
    <name evidence="1" type="ORF">GNLVRS02_ARAD1C31922g</name>
</gene>
<keyword evidence="1" id="KW-0378">Hydrolase</keyword>
<dbReference type="Pfam" id="PF09419">
    <property type="entry name" value="PGP_phosphatase"/>
    <property type="match status" value="1"/>
</dbReference>
<dbReference type="AlphaFoldDB" id="A0A060T2V9"/>
<dbReference type="InterPro" id="IPR036412">
    <property type="entry name" value="HAD-like_sf"/>
</dbReference>
<dbReference type="InterPro" id="IPR023214">
    <property type="entry name" value="HAD_sf"/>
</dbReference>
<reference evidence="1" key="2">
    <citation type="submission" date="2014-06" db="EMBL/GenBank/DDBJ databases">
        <title>The complete genome of Blastobotrys (Arxula) adeninivorans LS3 - a yeast of biotechnological interest.</title>
        <authorList>
            <person name="Kunze G."/>
            <person name="Gaillardin C."/>
            <person name="Czernicka M."/>
            <person name="Durrens P."/>
            <person name="Martin T."/>
            <person name="Boer E."/>
            <person name="Gabaldon T."/>
            <person name="Cruz J."/>
            <person name="Talla E."/>
            <person name="Marck C."/>
            <person name="Goffeau A."/>
            <person name="Barbe V."/>
            <person name="Baret P."/>
            <person name="Baronian K."/>
            <person name="Beier S."/>
            <person name="Bleykasten C."/>
            <person name="Bode R."/>
            <person name="Casaregola S."/>
            <person name="Despons L."/>
            <person name="Fairhead C."/>
            <person name="Giersberg M."/>
            <person name="Gierski P."/>
            <person name="Hahnel U."/>
            <person name="Hartmann A."/>
            <person name="Jankowska D."/>
            <person name="Jubin C."/>
            <person name="Jung P."/>
            <person name="Lafontaine I."/>
            <person name="Leh-Louis V."/>
            <person name="Lemaire M."/>
            <person name="Marcet-Houben M."/>
            <person name="Mascher M."/>
            <person name="Morel G."/>
            <person name="Richard G.-F."/>
            <person name="Riechen J."/>
            <person name="Sacerdot C."/>
            <person name="Sarkar A."/>
            <person name="Savel G."/>
            <person name="Schacherer J."/>
            <person name="Sherman D."/>
            <person name="Straub M.-L."/>
            <person name="Stein N."/>
            <person name="Thierry A."/>
            <person name="Trautwein-Schult A."/>
            <person name="Westhof E."/>
            <person name="Worch S."/>
            <person name="Dujon B."/>
            <person name="Souciet J.-L."/>
            <person name="Wincker P."/>
            <person name="Scholz U."/>
            <person name="Neuveglise N."/>
        </authorList>
    </citation>
    <scope>NUCLEOTIDE SEQUENCE</scope>
    <source>
        <strain evidence="1">LS3</strain>
    </source>
</reference>
<accession>A0A060T2V9</accession>
<dbReference type="GO" id="GO:0008962">
    <property type="term" value="F:phosphatidylglycerophosphatase activity"/>
    <property type="evidence" value="ECO:0007669"/>
    <property type="project" value="UniProtKB-EC"/>
</dbReference>
<proteinExistence type="predicted"/>
<dbReference type="FunFam" id="3.40.50.1000:FF:000165">
    <property type="entry name" value="HAD superfamily phosphatase"/>
    <property type="match status" value="1"/>
</dbReference>
<dbReference type="PhylomeDB" id="A0A060T2V9"/>
<dbReference type="NCBIfam" id="TIGR01668">
    <property type="entry name" value="YqeG_hyp_ppase"/>
    <property type="match status" value="1"/>
</dbReference>
<protein>
    <submittedName>
        <fullName evidence="1">ARAD1C31922p</fullName>
        <ecNumber evidence="1">3.1.3.27</ecNumber>
    </submittedName>
</protein>
<dbReference type="InterPro" id="IPR027706">
    <property type="entry name" value="PGP_Pase"/>
</dbReference>
<dbReference type="Gene3D" id="3.40.50.1000">
    <property type="entry name" value="HAD superfamily/HAD-like"/>
    <property type="match status" value="1"/>
</dbReference>
<dbReference type="EMBL" id="HG937693">
    <property type="protein sequence ID" value="CDP35288.1"/>
    <property type="molecule type" value="Genomic_DNA"/>
</dbReference>